<dbReference type="InterPro" id="IPR039426">
    <property type="entry name" value="TonB-dep_rcpt-like"/>
</dbReference>
<reference evidence="14" key="1">
    <citation type="submission" date="2011-04" db="EMBL/GenBank/DDBJ databases">
        <title>The complete genome of Treponema brennaborense DSM 12168.</title>
        <authorList>
            <person name="Lucas S."/>
            <person name="Han J."/>
            <person name="Lapidus A."/>
            <person name="Bruce D."/>
            <person name="Goodwin L."/>
            <person name="Pitluck S."/>
            <person name="Peters L."/>
            <person name="Kyrpides N."/>
            <person name="Mavromatis K."/>
            <person name="Ivanova N."/>
            <person name="Mikhailova N."/>
            <person name="Pagani I."/>
            <person name="Teshima H."/>
            <person name="Detter J.C."/>
            <person name="Tapia R."/>
            <person name="Han C."/>
            <person name="Land M."/>
            <person name="Hauser L."/>
            <person name="Markowitz V."/>
            <person name="Cheng J.-F."/>
            <person name="Hugenholtz P."/>
            <person name="Woyke T."/>
            <person name="Wu D."/>
            <person name="Gronow S."/>
            <person name="Wellnitz S."/>
            <person name="Brambilla E."/>
            <person name="Klenk H.-P."/>
            <person name="Eisen J.A."/>
        </authorList>
    </citation>
    <scope>NUCLEOTIDE SEQUENCE [LARGE SCALE GENOMIC DNA]</scope>
    <source>
        <strain evidence="14">DSM 12168 / CIP 105900 / DD5/3</strain>
    </source>
</reference>
<organism evidence="13 14">
    <name type="scientific">Treponema brennaborense (strain DSM 12168 / CIP 105900 / DD5/3)</name>
    <dbReference type="NCBI Taxonomy" id="906968"/>
    <lineage>
        <taxon>Bacteria</taxon>
        <taxon>Pseudomonadati</taxon>
        <taxon>Spirochaetota</taxon>
        <taxon>Spirochaetia</taxon>
        <taxon>Spirochaetales</taxon>
        <taxon>Treponemataceae</taxon>
        <taxon>Treponema</taxon>
    </lineage>
</organism>
<dbReference type="Pfam" id="PF00593">
    <property type="entry name" value="TonB_dep_Rec_b-barrel"/>
    <property type="match status" value="1"/>
</dbReference>
<dbReference type="KEGG" id="tbe:Trebr_2465"/>
<keyword evidence="13" id="KW-0675">Receptor</keyword>
<proteinExistence type="inferred from homology"/>
<dbReference type="Gene3D" id="2.40.170.20">
    <property type="entry name" value="TonB-dependent receptor, beta-barrel domain"/>
    <property type="match status" value="1"/>
</dbReference>
<dbReference type="OrthoDB" id="101167at2"/>
<evidence type="ECO:0000256" key="2">
    <source>
        <dbReference type="ARBA" id="ARBA00022448"/>
    </source>
</evidence>
<evidence type="ECO:0000256" key="3">
    <source>
        <dbReference type="ARBA" id="ARBA00022452"/>
    </source>
</evidence>
<dbReference type="AlphaFoldDB" id="F4LNB3"/>
<evidence type="ECO:0000259" key="12">
    <source>
        <dbReference type="Pfam" id="PF07715"/>
    </source>
</evidence>
<dbReference type="SUPFAM" id="SSF56935">
    <property type="entry name" value="Porins"/>
    <property type="match status" value="1"/>
</dbReference>
<dbReference type="PANTHER" id="PTHR30069:SF27">
    <property type="entry name" value="BLL4766 PROTEIN"/>
    <property type="match status" value="1"/>
</dbReference>
<feature type="domain" description="TonB-dependent receptor plug" evidence="12">
    <location>
        <begin position="52"/>
        <end position="161"/>
    </location>
</feature>
<dbReference type="GO" id="GO:0009279">
    <property type="term" value="C:cell outer membrane"/>
    <property type="evidence" value="ECO:0007669"/>
    <property type="project" value="UniProtKB-SubCell"/>
</dbReference>
<sequence length="671" mass="71345">MQFSRVCAAAVCVAAVGTFAFADSMTDSEPDLRGDSVRTYTVSAAPDEQNVYSVPAAVTVITADDIAASGKTSVMEVLATVPGVTFTEGYYGKSTASIRMRGASGDNPFGQVVVLVDGKRQNNPDMSPQNWSAVPLSAVERIEVIDGAAGARYGSGAVGGVVNIVTKKPETGVTGDASVSYGSNNETTLQASGGFGSEKGGVRAFVDYYRSSGWREHSALSSLNAGLNGYVSAAGKLTFRPSASYFTTDFELPGSLTEAEFNADPTQANAASVTSKDKGSEWNTGAALTGEFVPGDKLTVSLPVAWTYKNRQFDNYGYRTYFFHQIEAAAQAVYTDLFLAGSLAARAGFDFSGVLYTGQKYGESARKTLTNEYEINQFSYAPYASASFSFTVPVVLNAGVRFTAANISAEKKSASFSADDTYYAWAYDIAASYNFTETASVYAKYGTMFRLPFIDEKTSLASGAGFNADLKPENGWNAEAGAKYAFGDKIETAAVAYVTYLENEISYNAATYRNENLDATRRIGGSLSVKSSPVSWFSLNGNVGYVYAVFAAGAAENNRIPLQAAVNAYCQAAFNLPQGIVASSDVSVIGSRYMSGDTANAYAKLDPYALVGLSLRYTPPQLDNMLTVSASVENLFNVKYATFATAPSAWSGAAYYPGTGRTFSIRASFRY</sequence>
<dbReference type="InterPro" id="IPR037066">
    <property type="entry name" value="Plug_dom_sf"/>
</dbReference>
<evidence type="ECO:0000256" key="9">
    <source>
        <dbReference type="RuleBase" id="RU003357"/>
    </source>
</evidence>
<protein>
    <submittedName>
        <fullName evidence="13">TonB-dependent receptor plug</fullName>
    </submittedName>
</protein>
<dbReference type="GO" id="GO:0015344">
    <property type="term" value="F:siderophore uptake transmembrane transporter activity"/>
    <property type="evidence" value="ECO:0007669"/>
    <property type="project" value="TreeGrafter"/>
</dbReference>
<evidence type="ECO:0000313" key="13">
    <source>
        <dbReference type="EMBL" id="AEE17871.1"/>
    </source>
</evidence>
<dbReference type="CDD" id="cd01347">
    <property type="entry name" value="ligand_gated_channel"/>
    <property type="match status" value="1"/>
</dbReference>
<evidence type="ECO:0000256" key="1">
    <source>
        <dbReference type="ARBA" id="ARBA00004571"/>
    </source>
</evidence>
<keyword evidence="4 8" id="KW-0812">Transmembrane</keyword>
<keyword evidence="14" id="KW-1185">Reference proteome</keyword>
<name>F4LNB3_TREBD</name>
<dbReference type="InterPro" id="IPR036942">
    <property type="entry name" value="Beta-barrel_TonB_sf"/>
</dbReference>
<dbReference type="InterPro" id="IPR000531">
    <property type="entry name" value="Beta-barrel_TonB"/>
</dbReference>
<dbReference type="Gene3D" id="2.170.130.10">
    <property type="entry name" value="TonB-dependent receptor, plug domain"/>
    <property type="match status" value="1"/>
</dbReference>
<dbReference type="Proteomes" id="UP000006546">
    <property type="component" value="Chromosome"/>
</dbReference>
<dbReference type="HOGENOM" id="CLU_008287_18_3_12"/>
<evidence type="ECO:0000256" key="4">
    <source>
        <dbReference type="ARBA" id="ARBA00022692"/>
    </source>
</evidence>
<keyword evidence="2 8" id="KW-0813">Transport</keyword>
<dbReference type="PROSITE" id="PS52016">
    <property type="entry name" value="TONB_DEPENDENT_REC_3"/>
    <property type="match status" value="1"/>
</dbReference>
<dbReference type="Pfam" id="PF07715">
    <property type="entry name" value="Plug"/>
    <property type="match status" value="1"/>
</dbReference>
<dbReference type="InterPro" id="IPR012910">
    <property type="entry name" value="Plug_dom"/>
</dbReference>
<dbReference type="eggNOG" id="COG4206">
    <property type="taxonomic scope" value="Bacteria"/>
</dbReference>
<dbReference type="STRING" id="906968.Trebr_2465"/>
<comment type="similarity">
    <text evidence="8 9">Belongs to the TonB-dependent receptor family.</text>
</comment>
<feature type="signal peptide" evidence="10">
    <location>
        <begin position="1"/>
        <end position="22"/>
    </location>
</feature>
<dbReference type="PANTHER" id="PTHR30069">
    <property type="entry name" value="TONB-DEPENDENT OUTER MEMBRANE RECEPTOR"/>
    <property type="match status" value="1"/>
</dbReference>
<comment type="subcellular location">
    <subcellularLocation>
        <location evidence="1 8">Cell outer membrane</location>
        <topology evidence="1 8">Multi-pass membrane protein</topology>
    </subcellularLocation>
</comment>
<keyword evidence="10" id="KW-0732">Signal</keyword>
<evidence type="ECO:0000313" key="14">
    <source>
        <dbReference type="Proteomes" id="UP000006546"/>
    </source>
</evidence>
<gene>
    <name evidence="13" type="ordered locus">Trebr_2465</name>
</gene>
<accession>F4LNB3</accession>
<keyword evidence="3 8" id="KW-1134">Transmembrane beta strand</keyword>
<dbReference type="RefSeq" id="WP_013759572.1">
    <property type="nucleotide sequence ID" value="NC_015500.1"/>
</dbReference>
<keyword evidence="7 8" id="KW-0998">Cell outer membrane</keyword>
<feature type="domain" description="TonB-dependent receptor-like beta-barrel" evidence="11">
    <location>
        <begin position="225"/>
        <end position="635"/>
    </location>
</feature>
<evidence type="ECO:0000259" key="11">
    <source>
        <dbReference type="Pfam" id="PF00593"/>
    </source>
</evidence>
<evidence type="ECO:0000256" key="10">
    <source>
        <dbReference type="SAM" id="SignalP"/>
    </source>
</evidence>
<evidence type="ECO:0000256" key="5">
    <source>
        <dbReference type="ARBA" id="ARBA00023077"/>
    </source>
</evidence>
<evidence type="ECO:0000256" key="7">
    <source>
        <dbReference type="ARBA" id="ARBA00023237"/>
    </source>
</evidence>
<evidence type="ECO:0000256" key="8">
    <source>
        <dbReference type="PROSITE-ProRule" id="PRU01360"/>
    </source>
</evidence>
<evidence type="ECO:0000256" key="6">
    <source>
        <dbReference type="ARBA" id="ARBA00023136"/>
    </source>
</evidence>
<dbReference type="EMBL" id="CP002696">
    <property type="protein sequence ID" value="AEE17871.1"/>
    <property type="molecule type" value="Genomic_DNA"/>
</dbReference>
<dbReference type="GO" id="GO:0044718">
    <property type="term" value="P:siderophore transmembrane transport"/>
    <property type="evidence" value="ECO:0007669"/>
    <property type="project" value="TreeGrafter"/>
</dbReference>
<keyword evidence="5 9" id="KW-0798">TonB box</keyword>
<feature type="chain" id="PRO_5003311012" evidence="10">
    <location>
        <begin position="23"/>
        <end position="671"/>
    </location>
</feature>
<keyword evidence="6 8" id="KW-0472">Membrane</keyword>